<dbReference type="SUPFAM" id="SSF111384">
    <property type="entry name" value="OmpH-like"/>
    <property type="match status" value="1"/>
</dbReference>
<feature type="signal peptide" evidence="4">
    <location>
        <begin position="1"/>
        <end position="21"/>
    </location>
</feature>
<evidence type="ECO:0000256" key="4">
    <source>
        <dbReference type="SAM" id="SignalP"/>
    </source>
</evidence>
<dbReference type="PANTHER" id="PTHR35089">
    <property type="entry name" value="CHAPERONE PROTEIN SKP"/>
    <property type="match status" value="1"/>
</dbReference>
<dbReference type="GO" id="GO:0005829">
    <property type="term" value="C:cytosol"/>
    <property type="evidence" value="ECO:0007669"/>
    <property type="project" value="TreeGrafter"/>
</dbReference>
<keyword evidence="3" id="KW-0175">Coiled coil</keyword>
<evidence type="ECO:0000256" key="1">
    <source>
        <dbReference type="ARBA" id="ARBA00009091"/>
    </source>
</evidence>
<evidence type="ECO:0000256" key="3">
    <source>
        <dbReference type="SAM" id="Coils"/>
    </source>
</evidence>
<comment type="similarity">
    <text evidence="1">Belongs to the Skp family.</text>
</comment>
<dbReference type="Pfam" id="PF03938">
    <property type="entry name" value="OmpH"/>
    <property type="match status" value="1"/>
</dbReference>
<dbReference type="EMBL" id="VOXD01000002">
    <property type="protein sequence ID" value="TXF91524.1"/>
    <property type="molecule type" value="Genomic_DNA"/>
</dbReference>
<feature type="chain" id="PRO_5023143703" evidence="4">
    <location>
        <begin position="22"/>
        <end position="201"/>
    </location>
</feature>
<evidence type="ECO:0000313" key="5">
    <source>
        <dbReference type="EMBL" id="TXF91524.1"/>
    </source>
</evidence>
<dbReference type="Gene3D" id="3.30.910.20">
    <property type="entry name" value="Skp domain"/>
    <property type="match status" value="1"/>
</dbReference>
<dbReference type="InterPro" id="IPR024930">
    <property type="entry name" value="Skp_dom_sf"/>
</dbReference>
<dbReference type="GO" id="GO:0051082">
    <property type="term" value="F:unfolded protein binding"/>
    <property type="evidence" value="ECO:0007669"/>
    <property type="project" value="InterPro"/>
</dbReference>
<feature type="coiled-coil region" evidence="3">
    <location>
        <begin position="50"/>
        <end position="102"/>
    </location>
</feature>
<dbReference type="RefSeq" id="WP_147929064.1">
    <property type="nucleotide sequence ID" value="NZ_VOXD01000002.1"/>
</dbReference>
<evidence type="ECO:0000256" key="2">
    <source>
        <dbReference type="ARBA" id="ARBA00022729"/>
    </source>
</evidence>
<dbReference type="PANTHER" id="PTHR35089:SF1">
    <property type="entry name" value="CHAPERONE PROTEIN SKP"/>
    <property type="match status" value="1"/>
</dbReference>
<proteinExistence type="inferred from homology"/>
<name>A0A5C7FN06_9BACT</name>
<dbReference type="InterPro" id="IPR005632">
    <property type="entry name" value="Chaperone_Skp"/>
</dbReference>
<keyword evidence="2 4" id="KW-0732">Signal</keyword>
<keyword evidence="6" id="KW-1185">Reference proteome</keyword>
<dbReference type="GO" id="GO:0050821">
    <property type="term" value="P:protein stabilization"/>
    <property type="evidence" value="ECO:0007669"/>
    <property type="project" value="TreeGrafter"/>
</dbReference>
<comment type="caution">
    <text evidence="5">The sequence shown here is derived from an EMBL/GenBank/DDBJ whole genome shotgun (WGS) entry which is preliminary data.</text>
</comment>
<gene>
    <name evidence="5" type="ORF">FUA23_02170</name>
</gene>
<dbReference type="Proteomes" id="UP000321907">
    <property type="component" value="Unassembled WGS sequence"/>
</dbReference>
<reference evidence="5 6" key="1">
    <citation type="submission" date="2019-08" db="EMBL/GenBank/DDBJ databases">
        <title>Lewinella sp. strain SSH13 Genome sequencing and assembly.</title>
        <authorList>
            <person name="Kim I."/>
        </authorList>
    </citation>
    <scope>NUCLEOTIDE SEQUENCE [LARGE SCALE GENOMIC DNA]</scope>
    <source>
        <strain evidence="5 6">SSH13</strain>
    </source>
</reference>
<dbReference type="PROSITE" id="PS51257">
    <property type="entry name" value="PROKAR_LIPOPROTEIN"/>
    <property type="match status" value="1"/>
</dbReference>
<sequence>MTGIARLISFSFLITTALAFAGCQAQEGGATSTTTTSAKADGPKIVFVRLDSLQAGYTDLATELERLQENVQAADDNIQKQMASLQSEMQRIQNKIQRGEMTPKMIQNEQQRLGGKEQEIMQQRDLALASIQEDQMRLQQQFGERVKEILEELQEEKGYDYILNEGGGGGVLVARDSYDITAEVLTRLNATDGGMAKDSIQ</sequence>
<dbReference type="AlphaFoldDB" id="A0A5C7FN06"/>
<accession>A0A5C7FN06</accession>
<dbReference type="OrthoDB" id="1493259at2"/>
<evidence type="ECO:0000313" key="6">
    <source>
        <dbReference type="Proteomes" id="UP000321907"/>
    </source>
</evidence>
<dbReference type="SMART" id="SM00935">
    <property type="entry name" value="OmpH"/>
    <property type="match status" value="1"/>
</dbReference>
<organism evidence="5 6">
    <name type="scientific">Neolewinella aurantiaca</name>
    <dbReference type="NCBI Taxonomy" id="2602767"/>
    <lineage>
        <taxon>Bacteria</taxon>
        <taxon>Pseudomonadati</taxon>
        <taxon>Bacteroidota</taxon>
        <taxon>Saprospiria</taxon>
        <taxon>Saprospirales</taxon>
        <taxon>Lewinellaceae</taxon>
        <taxon>Neolewinella</taxon>
    </lineage>
</organism>
<protein>
    <submittedName>
        <fullName evidence="5">OmpH family outer membrane protein</fullName>
    </submittedName>
</protein>